<sequence length="141" mass="15303">MPIAGRRQGASPLRVLTAPRSPESRRVLPLAALASISTIWRASAPTSSTAEASRHSRGNSRKQQSTYQCPAVVPLNVGGVGTRWQRGPSLAYYFIDTNGVYFGYILTISGTANLPLTKRLLPVYQEPATYWPCRLLRASGG</sequence>
<evidence type="ECO:0000313" key="3">
    <source>
        <dbReference type="WBParaSite" id="maker-unitig_32669-snap-gene-0.2-mRNA-1"/>
    </source>
</evidence>
<organism evidence="2 3">
    <name type="scientific">Macrostomum lignano</name>
    <dbReference type="NCBI Taxonomy" id="282301"/>
    <lineage>
        <taxon>Eukaryota</taxon>
        <taxon>Metazoa</taxon>
        <taxon>Spiralia</taxon>
        <taxon>Lophotrochozoa</taxon>
        <taxon>Platyhelminthes</taxon>
        <taxon>Rhabditophora</taxon>
        <taxon>Macrostomorpha</taxon>
        <taxon>Macrostomida</taxon>
        <taxon>Macrostomidae</taxon>
        <taxon>Macrostomum</taxon>
    </lineage>
</organism>
<dbReference type="WBParaSite" id="maker-unitig_32669-snap-gene-0.2-mRNA-1">
    <property type="protein sequence ID" value="maker-unitig_32669-snap-gene-0.2-mRNA-1"/>
    <property type="gene ID" value="maker-unitig_32669-snap-gene-0.2"/>
</dbReference>
<keyword evidence="2" id="KW-1185">Reference proteome</keyword>
<reference evidence="3" key="1">
    <citation type="submission" date="2016-11" db="UniProtKB">
        <authorList>
            <consortium name="WormBaseParasite"/>
        </authorList>
    </citation>
    <scope>IDENTIFICATION</scope>
</reference>
<feature type="compositionally biased region" description="Low complexity" evidence="1">
    <location>
        <begin position="42"/>
        <end position="51"/>
    </location>
</feature>
<dbReference type="Proteomes" id="UP000095280">
    <property type="component" value="Unplaced"/>
</dbReference>
<evidence type="ECO:0000313" key="2">
    <source>
        <dbReference type="Proteomes" id="UP000095280"/>
    </source>
</evidence>
<evidence type="ECO:0000256" key="1">
    <source>
        <dbReference type="SAM" id="MobiDB-lite"/>
    </source>
</evidence>
<protein>
    <submittedName>
        <fullName evidence="3">Uncharacterized protein</fullName>
    </submittedName>
</protein>
<feature type="region of interest" description="Disordered" evidence="1">
    <location>
        <begin position="41"/>
        <end position="66"/>
    </location>
</feature>
<name>A0A1I8FFD6_9PLAT</name>
<proteinExistence type="predicted"/>
<dbReference type="AlphaFoldDB" id="A0A1I8FFD6"/>
<accession>A0A1I8FFD6</accession>